<dbReference type="GO" id="GO:0030313">
    <property type="term" value="C:cell envelope"/>
    <property type="evidence" value="ECO:0007669"/>
    <property type="project" value="UniProtKB-SubCell"/>
</dbReference>
<dbReference type="EMBL" id="HE971709">
    <property type="protein sequence ID" value="CCK24776.1"/>
    <property type="molecule type" value="Genomic_DNA"/>
</dbReference>
<gene>
    <name evidence="7" type="ORF">BN159_0397</name>
</gene>
<dbReference type="InterPro" id="IPR050490">
    <property type="entry name" value="Bact_solute-bd_prot1"/>
</dbReference>
<dbReference type="RefSeq" id="WP_015655181.1">
    <property type="nucleotide sequence ID" value="NC_020504.1"/>
</dbReference>
<dbReference type="HOGENOM" id="CLU_031285_10_0_11"/>
<evidence type="ECO:0000256" key="1">
    <source>
        <dbReference type="ARBA" id="ARBA00004196"/>
    </source>
</evidence>
<dbReference type="PANTHER" id="PTHR43649">
    <property type="entry name" value="ARABINOSE-BINDING PROTEIN-RELATED"/>
    <property type="match status" value="1"/>
</dbReference>
<comment type="subcellular location">
    <subcellularLocation>
        <location evidence="1">Cell envelope</location>
    </subcellularLocation>
</comment>
<evidence type="ECO:0000256" key="6">
    <source>
        <dbReference type="ARBA" id="ARBA00049753"/>
    </source>
</evidence>
<dbReference type="PATRIC" id="fig|1214101.3.peg.400"/>
<organism evidence="7 8">
    <name type="scientific">Streptomyces davaonensis (strain DSM 101723 / JCM 4913 / KCC S-0913 / 768)</name>
    <dbReference type="NCBI Taxonomy" id="1214101"/>
    <lineage>
        <taxon>Bacteria</taxon>
        <taxon>Bacillati</taxon>
        <taxon>Actinomycetota</taxon>
        <taxon>Actinomycetes</taxon>
        <taxon>Kitasatosporales</taxon>
        <taxon>Streptomycetaceae</taxon>
        <taxon>Streptomyces</taxon>
    </lineage>
</organism>
<evidence type="ECO:0000256" key="5">
    <source>
        <dbReference type="ARBA" id="ARBA00049629"/>
    </source>
</evidence>
<dbReference type="SUPFAM" id="SSF53850">
    <property type="entry name" value="Periplasmic binding protein-like II"/>
    <property type="match status" value="1"/>
</dbReference>
<name>K4QSJ8_STRDJ</name>
<dbReference type="OrthoDB" id="9795467at2"/>
<comment type="function">
    <text evidence="5">Part of a binding-protein-dependent transport system for a sugar.</text>
</comment>
<dbReference type="Pfam" id="PF01547">
    <property type="entry name" value="SBP_bac_1"/>
    <property type="match status" value="1"/>
</dbReference>
<evidence type="ECO:0000256" key="2">
    <source>
        <dbReference type="ARBA" id="ARBA00008520"/>
    </source>
</evidence>
<sequence>MRTGRRRLRALAAAVTAALILLAGGWTDRVRTGAHDDPTKEVTIAFWHGWTSESEQQAVADNIARFERAHPNIHVDTVGGVTDAQIDTAMLSHGPDSPDVIASFSPHNVGRRCHSGGWADLDLFLDEAGIDPDETFPAALNDDTRVKDDRCRLPLLSDAFGLYYNKDLFARAGIKAPPRTMSELIETARRLTVHDGDSYRRLGIMPTWHTFEWTLARAGASYGARYFDDSGKAAMSNPRIAQLLADQRQLVGALGGYAKLEKYRATFGDEFGAHNPFRTGQVAMIFDGEWREGMARSAGVPFDIGAAPFPVADGQVEDYGKGYLSSTVIGIAGNSPKKNAAWELVKFMATDTEAVVSLSNAIHSVPSTYAALGSPHLRTTDNFDVFIAIAQHPKSSTTPAAPNGGAHRLALENFAHAYESGRTDDLADGLRAVDRQVERDIARAR</sequence>
<keyword evidence="3" id="KW-0813">Transport</keyword>
<dbReference type="AlphaFoldDB" id="K4QSJ8"/>
<dbReference type="Proteomes" id="UP000008043">
    <property type="component" value="Chromosome"/>
</dbReference>
<dbReference type="PANTHER" id="PTHR43649:SF28">
    <property type="entry name" value="BINDING PROTEIN COMPONENT OF ABC SUGAR TRANSPORTER-RELATED"/>
    <property type="match status" value="1"/>
</dbReference>
<evidence type="ECO:0000256" key="3">
    <source>
        <dbReference type="ARBA" id="ARBA00022448"/>
    </source>
</evidence>
<evidence type="ECO:0000313" key="7">
    <source>
        <dbReference type="EMBL" id="CCK24776.1"/>
    </source>
</evidence>
<protein>
    <recommendedName>
        <fullName evidence="6">Probable sugar-binding periplasmic protein</fullName>
    </recommendedName>
</protein>
<evidence type="ECO:0000313" key="8">
    <source>
        <dbReference type="Proteomes" id="UP000008043"/>
    </source>
</evidence>
<accession>K4QSJ8</accession>
<dbReference type="KEGG" id="sdv:BN159_0397"/>
<reference evidence="7 8" key="1">
    <citation type="journal article" date="2012" name="J. Bacteriol.">
        <title>Genome sequence of the bacterium Streptomyces davawensis JCM 4913 and heterologous production of the unique antibiotic roseoflavin.</title>
        <authorList>
            <person name="Jankowitsch F."/>
            <person name="Schwarz J."/>
            <person name="Ruckert C."/>
            <person name="Gust B."/>
            <person name="Szczepanowski R."/>
            <person name="Blom J."/>
            <person name="Pelzer S."/>
            <person name="Kalinowski J."/>
            <person name="Mack M."/>
        </authorList>
    </citation>
    <scope>NUCLEOTIDE SEQUENCE [LARGE SCALE GENOMIC DNA]</scope>
    <source>
        <strain evidence="8">DSM 101723 / JCM 4913 / KCC S-0913 / 768</strain>
    </source>
</reference>
<dbReference type="Gene3D" id="3.40.190.10">
    <property type="entry name" value="Periplasmic binding protein-like II"/>
    <property type="match status" value="1"/>
</dbReference>
<keyword evidence="4" id="KW-0732">Signal</keyword>
<keyword evidence="8" id="KW-1185">Reference proteome</keyword>
<proteinExistence type="inferred from homology"/>
<dbReference type="InterPro" id="IPR006059">
    <property type="entry name" value="SBP"/>
</dbReference>
<comment type="similarity">
    <text evidence="2">Belongs to the bacterial solute-binding protein 1 family.</text>
</comment>
<dbReference type="eggNOG" id="COG1653">
    <property type="taxonomic scope" value="Bacteria"/>
</dbReference>
<dbReference type="STRING" id="1214101.BN159_0397"/>
<evidence type="ECO:0000256" key="4">
    <source>
        <dbReference type="ARBA" id="ARBA00022729"/>
    </source>
</evidence>